<dbReference type="EMBL" id="UGRI01000001">
    <property type="protein sequence ID" value="SUA24391.1"/>
    <property type="molecule type" value="Genomic_DNA"/>
</dbReference>
<organism evidence="1">
    <name type="scientific">Neisseria gonorrhoeae</name>
    <dbReference type="NCBI Taxonomy" id="485"/>
    <lineage>
        <taxon>Bacteria</taxon>
        <taxon>Pseudomonadati</taxon>
        <taxon>Pseudomonadota</taxon>
        <taxon>Betaproteobacteria</taxon>
        <taxon>Neisseriales</taxon>
        <taxon>Neisseriaceae</taxon>
        <taxon>Neisseria</taxon>
    </lineage>
</organism>
<gene>
    <name evidence="1" type="ORF">NCTC11421_02390</name>
</gene>
<sequence>MMVVLPVDVDKLPADGFELRQGSRLIVDKTAAFAFGIDNAADTEFFPALIQQPLFTQFCF</sequence>
<dbReference type="AlphaFoldDB" id="A0A378VYY8"/>
<reference evidence="1" key="1">
    <citation type="submission" date="2018-06" db="EMBL/GenBank/DDBJ databases">
        <authorList>
            <consortium name="Pathogen Informatics"/>
            <person name="Doyle S."/>
        </authorList>
    </citation>
    <scope>NUCLEOTIDE SEQUENCE [LARGE SCALE GENOMIC DNA]</scope>
    <source>
        <strain evidence="1">NCTC11421</strain>
    </source>
</reference>
<evidence type="ECO:0000313" key="1">
    <source>
        <dbReference type="EMBL" id="SUA24391.1"/>
    </source>
</evidence>
<proteinExistence type="predicted"/>
<name>A0A378VYY8_NEIGO</name>
<accession>A0A378VYY8</accession>
<protein>
    <submittedName>
        <fullName evidence="1">Uncharacterized protein</fullName>
    </submittedName>
</protein>